<comment type="caution">
    <text evidence="1">The sequence shown here is derived from an EMBL/GenBank/DDBJ whole genome shotgun (WGS) entry which is preliminary data.</text>
</comment>
<sequence length="197" mass="22601">MQAKSNGKINLWKWACLLLLAFQLAFALVIWKRVTTVREEIASQTISSQTGEKVGQFSTSKEELNQLMNSYLEEYQTEDFSYQVYLNSQFLLFEGSYQFLGSSIPLSIYFIPSKLENGDILLKVSEISAGTLPLPTKEILTYIDKNYKLPTFIQIDKDQSQLVIALNQLENDLGLFARVNTIDLYNDQILLDLYRKS</sequence>
<evidence type="ECO:0000313" key="1">
    <source>
        <dbReference type="EMBL" id="TII00401.1"/>
    </source>
</evidence>
<protein>
    <submittedName>
        <fullName evidence="1">DUF2140 family protein</fullName>
    </submittedName>
</protein>
<dbReference type="Proteomes" id="UP000305165">
    <property type="component" value="Unassembled WGS sequence"/>
</dbReference>
<organism evidence="1 2">
    <name type="scientific">Streptococcus suis</name>
    <dbReference type="NCBI Taxonomy" id="1307"/>
    <lineage>
        <taxon>Bacteria</taxon>
        <taxon>Bacillati</taxon>
        <taxon>Bacillota</taxon>
        <taxon>Bacilli</taxon>
        <taxon>Lactobacillales</taxon>
        <taxon>Streptococcaceae</taxon>
        <taxon>Streptococcus</taxon>
    </lineage>
</organism>
<dbReference type="InterPro" id="IPR018672">
    <property type="entry name" value="DUF2140"/>
</dbReference>
<dbReference type="Pfam" id="PF09911">
    <property type="entry name" value="DUF2140"/>
    <property type="match status" value="1"/>
</dbReference>
<dbReference type="EMBL" id="SSXO01000002">
    <property type="protein sequence ID" value="TII00401.1"/>
    <property type="molecule type" value="Genomic_DNA"/>
</dbReference>
<accession>A0A4T2GRL9</accession>
<reference evidence="1 2" key="1">
    <citation type="submission" date="2019-04" db="EMBL/GenBank/DDBJ databases">
        <title>Genome analysis of Streptococcus suis strain WUSS424.</title>
        <authorList>
            <person name="Chen H."/>
            <person name="Gao X."/>
            <person name="Wu Z."/>
        </authorList>
    </citation>
    <scope>NUCLEOTIDE SEQUENCE [LARGE SCALE GENOMIC DNA]</scope>
    <source>
        <strain evidence="1 2">WUSS424</strain>
    </source>
</reference>
<dbReference type="AlphaFoldDB" id="A0A4T2GRL9"/>
<dbReference type="OrthoDB" id="2241695at2"/>
<name>A0A4T2GRL9_STRSU</name>
<gene>
    <name evidence="1" type="ORF">FAJ39_04870</name>
</gene>
<proteinExistence type="predicted"/>
<evidence type="ECO:0000313" key="2">
    <source>
        <dbReference type="Proteomes" id="UP000305165"/>
    </source>
</evidence>